<keyword evidence="2" id="KW-0472">Membrane</keyword>
<evidence type="ECO:0000256" key="1">
    <source>
        <dbReference type="SAM" id="MobiDB-lite"/>
    </source>
</evidence>
<feature type="transmembrane region" description="Helical" evidence="2">
    <location>
        <begin position="538"/>
        <end position="557"/>
    </location>
</feature>
<keyword evidence="2" id="KW-1133">Transmembrane helix</keyword>
<proteinExistence type="predicted"/>
<dbReference type="Proteomes" id="UP001165060">
    <property type="component" value="Unassembled WGS sequence"/>
</dbReference>
<feature type="compositionally biased region" description="Acidic residues" evidence="1">
    <location>
        <begin position="428"/>
        <end position="440"/>
    </location>
</feature>
<dbReference type="EMBL" id="BRYB01000888">
    <property type="protein sequence ID" value="GMI39711.1"/>
    <property type="molecule type" value="Genomic_DNA"/>
</dbReference>
<evidence type="ECO:0000313" key="3">
    <source>
        <dbReference type="EMBL" id="GMI39711.1"/>
    </source>
</evidence>
<gene>
    <name evidence="3" type="ORF">TeGR_g14596</name>
</gene>
<comment type="caution">
    <text evidence="3">The sequence shown here is derived from an EMBL/GenBank/DDBJ whole genome shotgun (WGS) entry which is preliminary data.</text>
</comment>
<sequence>MPSADPDKSSIRSFVTNLHLKTSIRHVKTSVKTSVASSTKSVKKMTKDMHLETRVSNVRHAVTAAVASGDDVKTKKRDIVKFVLVSLSAVLLMSVYGVSFTYAVIADMIERRAALYYGEGAEFEPSVYGPGSGLENVTCAPQWPPSAEKYYTDAKALSFALHRSPFFHYMLCVWFSYFLCWMGFFQPAGRSARITAGLVGCITLLGGLYFGNVYTTYDTIWANDGNRESQKANDTWNNLYIVVFPLVLALFACQICASPAKRKGKLMCRYFLFFMIDFVLDRLYHGQYPVLNYPVFFDGSTTLFEKLLIRVVIHTAVTLMKIENVWQFTRVAVKDHGLPLNCGSVYVAYCMAPMSFYGRLMSGSADSIGMCIAYELAAIVSELMVSIELLRGKTPWMSYTDPIRRVCGLDKRTPRDPSAVTPVAGGAGEEEASEGDEGEEDVVEAARHRFCADLVHTLSISEAYSLVVVGAYIVLTNANPTGVPGASAIGTGVLVSNIAIQLAGEIGVTDGLIAFLSSRSKHFKIDLVYEFTHSSTPVYLLTIAVITLTPGWLIGYASTNLCFTSLLEDKDNWALTSCPADYFEPISDMLYVDPKYLLNATGAE</sequence>
<reference evidence="3 4" key="1">
    <citation type="journal article" date="2023" name="Commun. Biol.">
        <title>Genome analysis of Parmales, the sister group of diatoms, reveals the evolutionary specialization of diatoms from phago-mixotrophs to photoautotrophs.</title>
        <authorList>
            <person name="Ban H."/>
            <person name="Sato S."/>
            <person name="Yoshikawa S."/>
            <person name="Yamada K."/>
            <person name="Nakamura Y."/>
            <person name="Ichinomiya M."/>
            <person name="Sato N."/>
            <person name="Blanc-Mathieu R."/>
            <person name="Endo H."/>
            <person name="Kuwata A."/>
            <person name="Ogata H."/>
        </authorList>
    </citation>
    <scope>NUCLEOTIDE SEQUENCE [LARGE SCALE GENOMIC DNA]</scope>
</reference>
<evidence type="ECO:0000256" key="2">
    <source>
        <dbReference type="SAM" id="Phobius"/>
    </source>
</evidence>
<feature type="transmembrane region" description="Helical" evidence="2">
    <location>
        <begin position="196"/>
        <end position="217"/>
    </location>
</feature>
<organism evidence="3 4">
    <name type="scientific">Tetraparma gracilis</name>
    <dbReference type="NCBI Taxonomy" id="2962635"/>
    <lineage>
        <taxon>Eukaryota</taxon>
        <taxon>Sar</taxon>
        <taxon>Stramenopiles</taxon>
        <taxon>Ochrophyta</taxon>
        <taxon>Bolidophyceae</taxon>
        <taxon>Parmales</taxon>
        <taxon>Triparmaceae</taxon>
        <taxon>Tetraparma</taxon>
    </lineage>
</organism>
<feature type="region of interest" description="Disordered" evidence="1">
    <location>
        <begin position="411"/>
        <end position="440"/>
    </location>
</feature>
<accession>A0ABQ6N3I1</accession>
<name>A0ABQ6N3I1_9STRA</name>
<keyword evidence="2" id="KW-0812">Transmembrane</keyword>
<feature type="transmembrane region" description="Helical" evidence="2">
    <location>
        <begin position="237"/>
        <end position="258"/>
    </location>
</feature>
<feature type="transmembrane region" description="Helical" evidence="2">
    <location>
        <begin position="166"/>
        <end position="184"/>
    </location>
</feature>
<evidence type="ECO:0000313" key="4">
    <source>
        <dbReference type="Proteomes" id="UP001165060"/>
    </source>
</evidence>
<feature type="transmembrane region" description="Helical" evidence="2">
    <location>
        <begin position="454"/>
        <end position="475"/>
    </location>
</feature>
<feature type="transmembrane region" description="Helical" evidence="2">
    <location>
        <begin position="82"/>
        <end position="105"/>
    </location>
</feature>
<keyword evidence="4" id="KW-1185">Reference proteome</keyword>
<protein>
    <submittedName>
        <fullName evidence="3">Uncharacterized protein</fullName>
    </submittedName>
</protein>